<reference evidence="1" key="1">
    <citation type="submission" date="2019-02" db="EMBL/GenBank/DDBJ databases">
        <authorList>
            <person name="Gruber-Vodicka R. H."/>
            <person name="Seah K. B. B."/>
        </authorList>
    </citation>
    <scope>NUCLEOTIDE SEQUENCE</scope>
    <source>
        <strain evidence="1">BECK_M7</strain>
    </source>
</reference>
<accession>A0A450UMZ1</accession>
<dbReference type="AlphaFoldDB" id="A0A450UMZ1"/>
<organism evidence="1">
    <name type="scientific">Candidatus Kentrum sp. LFY</name>
    <dbReference type="NCBI Taxonomy" id="2126342"/>
    <lineage>
        <taxon>Bacteria</taxon>
        <taxon>Pseudomonadati</taxon>
        <taxon>Pseudomonadota</taxon>
        <taxon>Gammaproteobacteria</taxon>
        <taxon>Candidatus Kentrum</taxon>
    </lineage>
</organism>
<dbReference type="Pfam" id="PF11906">
    <property type="entry name" value="DUF3426"/>
    <property type="match status" value="1"/>
</dbReference>
<evidence type="ECO:0008006" key="2">
    <source>
        <dbReference type="Google" id="ProtNLM"/>
    </source>
</evidence>
<protein>
    <recommendedName>
        <fullName evidence="2">DUF3426 domain-containing protein</fullName>
    </recommendedName>
</protein>
<sequence>MMRAAEKHVTHKWRQFTFGSGILLACVVLLTQYTWFHPVDVLQYFPDLRPSMEIFCRSTGCRIPMQRDPARIRVINRDVRAHPKYKKALLVSARLVNTLPNAQPFPRMQLALFNVNGQIIAARIFKPKEYLDSDIDFAAGMRSDKPIQVVLGILAQEEAAVSFEFTFL</sequence>
<proteinExistence type="predicted"/>
<dbReference type="EMBL" id="CAADFF010000051">
    <property type="protein sequence ID" value="VFJ93907.1"/>
    <property type="molecule type" value="Genomic_DNA"/>
</dbReference>
<name>A0A450UMZ1_9GAMM</name>
<dbReference type="InterPro" id="IPR021834">
    <property type="entry name" value="DUF3426"/>
</dbReference>
<dbReference type="PROSITE" id="PS51257">
    <property type="entry name" value="PROKAR_LIPOPROTEIN"/>
    <property type="match status" value="1"/>
</dbReference>
<evidence type="ECO:0000313" key="1">
    <source>
        <dbReference type="EMBL" id="VFJ93907.1"/>
    </source>
</evidence>
<gene>
    <name evidence="1" type="ORF">BECKLFY1418B_GA0070995_105111</name>
</gene>